<dbReference type="GO" id="GO:0004518">
    <property type="term" value="F:nuclease activity"/>
    <property type="evidence" value="ECO:0007669"/>
    <property type="project" value="UniProtKB-KW"/>
</dbReference>
<dbReference type="PANTHER" id="PTHR33607:SF2">
    <property type="entry name" value="ENDONUCLEASE-1"/>
    <property type="match status" value="1"/>
</dbReference>
<dbReference type="InterPro" id="IPR007346">
    <property type="entry name" value="Endonuclease-I"/>
</dbReference>
<evidence type="ECO:0000256" key="3">
    <source>
        <dbReference type="ARBA" id="ARBA00022801"/>
    </source>
</evidence>
<comment type="similarity">
    <text evidence="1">Belongs to the EndA/NucM nuclease family.</text>
</comment>
<dbReference type="PANTHER" id="PTHR33607">
    <property type="entry name" value="ENDONUCLEASE-1"/>
    <property type="match status" value="1"/>
</dbReference>
<evidence type="ECO:0000313" key="5">
    <source>
        <dbReference type="EMBL" id="SER16925.1"/>
    </source>
</evidence>
<proteinExistence type="inferred from homology"/>
<dbReference type="InterPro" id="IPR044925">
    <property type="entry name" value="His-Me_finger_sf"/>
</dbReference>
<dbReference type="AlphaFoldDB" id="A0A1H9M0F4"/>
<gene>
    <name evidence="5" type="ORF">SAMN05444359_12656</name>
</gene>
<dbReference type="Proteomes" id="UP000199021">
    <property type="component" value="Unassembled WGS sequence"/>
</dbReference>
<dbReference type="Pfam" id="PF18962">
    <property type="entry name" value="Por_Secre_tail"/>
    <property type="match status" value="1"/>
</dbReference>
<name>A0A1H9M0F4_9BACT</name>
<dbReference type="GO" id="GO:0016787">
    <property type="term" value="F:hydrolase activity"/>
    <property type="evidence" value="ECO:0007669"/>
    <property type="project" value="UniProtKB-KW"/>
</dbReference>
<feature type="domain" description="Secretion system C-terminal sorting" evidence="4">
    <location>
        <begin position="273"/>
        <end position="334"/>
    </location>
</feature>
<keyword evidence="2" id="KW-0540">Nuclease</keyword>
<reference evidence="6" key="1">
    <citation type="submission" date="2016-10" db="EMBL/GenBank/DDBJ databases">
        <authorList>
            <person name="Varghese N."/>
            <person name="Submissions S."/>
        </authorList>
    </citation>
    <scope>NUCLEOTIDE SEQUENCE [LARGE SCALE GENOMIC DNA]</scope>
    <source>
        <strain evidence="6">DSM 24740</strain>
    </source>
</reference>
<evidence type="ECO:0000256" key="2">
    <source>
        <dbReference type="ARBA" id="ARBA00022722"/>
    </source>
</evidence>
<dbReference type="NCBIfam" id="TIGR04183">
    <property type="entry name" value="Por_Secre_tail"/>
    <property type="match status" value="1"/>
</dbReference>
<dbReference type="STRING" id="478744.SAMN05444359_12656"/>
<keyword evidence="3" id="KW-0378">Hydrolase</keyword>
<dbReference type="EMBL" id="FOFB01000026">
    <property type="protein sequence ID" value="SER16925.1"/>
    <property type="molecule type" value="Genomic_DNA"/>
</dbReference>
<evidence type="ECO:0000259" key="4">
    <source>
        <dbReference type="Pfam" id="PF18962"/>
    </source>
</evidence>
<organism evidence="5 6">
    <name type="scientific">Neolewinella agarilytica</name>
    <dbReference type="NCBI Taxonomy" id="478744"/>
    <lineage>
        <taxon>Bacteria</taxon>
        <taxon>Pseudomonadati</taxon>
        <taxon>Bacteroidota</taxon>
        <taxon>Saprospiria</taxon>
        <taxon>Saprospirales</taxon>
        <taxon>Lewinellaceae</taxon>
        <taxon>Neolewinella</taxon>
    </lineage>
</organism>
<dbReference type="InParanoid" id="A0A1H9M0F4"/>
<sequence length="337" mass="38529">MHGLRIIFCLLLTYHLNAQNHTPVFPELTGEELMQQVVASYKTTSVLDYGTARDILYGTIDIKNDSVSGIYTGHKLYLPPGVDPSIHLFMDGASDGINAEHTYPRSKGARNGNGFSDMHHLFPSRTAVNASRNNFPFEDINDQETTSWFYLNESQSSPPNVDVDLYSERINGAFEPRESKKGDIARAMIYFYTMYKEEALAADPDFFEEQRETLCRWHQEDPVDEAEWERTFMIAKYQDDLPNPFILDSTLVERTYCEGVTGVEYQSAIEVKLFPNPVIDVLFLRTEEIVNVIVINHYGKIVYEKKTIKSVDIDFSRLESGFYILMVNGLGQKVLKL</sequence>
<dbReference type="InterPro" id="IPR026444">
    <property type="entry name" value="Secre_tail"/>
</dbReference>
<dbReference type="SUPFAM" id="SSF54060">
    <property type="entry name" value="His-Me finger endonucleases"/>
    <property type="match status" value="1"/>
</dbReference>
<keyword evidence="6" id="KW-1185">Reference proteome</keyword>
<accession>A0A1H9M0F4</accession>
<dbReference type="Pfam" id="PF04231">
    <property type="entry name" value="Endonuclease_1"/>
    <property type="match status" value="1"/>
</dbReference>
<evidence type="ECO:0000256" key="1">
    <source>
        <dbReference type="ARBA" id="ARBA00006429"/>
    </source>
</evidence>
<evidence type="ECO:0000313" key="6">
    <source>
        <dbReference type="Proteomes" id="UP000199021"/>
    </source>
</evidence>
<protein>
    <submittedName>
        <fullName evidence="5">Por secretion system C-terminal sorting domain-containing protein</fullName>
    </submittedName>
</protein>